<dbReference type="Gene3D" id="1.10.510.10">
    <property type="entry name" value="Transferase(Phosphotransferase) domain 1"/>
    <property type="match status" value="1"/>
</dbReference>
<keyword evidence="8" id="KW-0723">Serine/threonine-protein kinase</keyword>
<dbReference type="Pfam" id="PF00069">
    <property type="entry name" value="Pkinase"/>
    <property type="match status" value="1"/>
</dbReference>
<keyword evidence="6" id="KW-1133">Transmembrane helix</keyword>
<keyword evidence="1" id="KW-0808">Transferase</keyword>
<dbReference type="GO" id="GO:0005524">
    <property type="term" value="F:ATP binding"/>
    <property type="evidence" value="ECO:0007669"/>
    <property type="project" value="UniProtKB-KW"/>
</dbReference>
<evidence type="ECO:0000256" key="3">
    <source>
        <dbReference type="ARBA" id="ARBA00022777"/>
    </source>
</evidence>
<evidence type="ECO:0000256" key="6">
    <source>
        <dbReference type="SAM" id="Phobius"/>
    </source>
</evidence>
<evidence type="ECO:0000313" key="8">
    <source>
        <dbReference type="EMBL" id="RVX39489.1"/>
    </source>
</evidence>
<dbReference type="PROSITE" id="PS50011">
    <property type="entry name" value="PROTEIN_KINASE_DOM"/>
    <property type="match status" value="1"/>
</dbReference>
<accession>A0A438M104</accession>
<protein>
    <submittedName>
        <fullName evidence="8">Serine/threonine protein kinase</fullName>
    </submittedName>
</protein>
<keyword evidence="9" id="KW-1185">Reference proteome</keyword>
<dbReference type="GO" id="GO:0004674">
    <property type="term" value="F:protein serine/threonine kinase activity"/>
    <property type="evidence" value="ECO:0007669"/>
    <property type="project" value="UniProtKB-KW"/>
</dbReference>
<feature type="transmembrane region" description="Helical" evidence="6">
    <location>
        <begin position="396"/>
        <end position="419"/>
    </location>
</feature>
<proteinExistence type="predicted"/>
<dbReference type="AlphaFoldDB" id="A0A438M104"/>
<dbReference type="PANTHER" id="PTHR43289">
    <property type="entry name" value="MITOGEN-ACTIVATED PROTEIN KINASE KINASE KINASE 20-RELATED"/>
    <property type="match status" value="1"/>
</dbReference>
<keyword evidence="6" id="KW-0472">Membrane</keyword>
<reference evidence="8 9" key="1">
    <citation type="submission" date="2019-01" db="EMBL/GenBank/DDBJ databases">
        <title>Sequencing the genomes of 1000 actinobacteria strains.</title>
        <authorList>
            <person name="Klenk H.-P."/>
        </authorList>
    </citation>
    <scope>NUCLEOTIDE SEQUENCE [LARGE SCALE GENOMIC DNA]</scope>
    <source>
        <strain evidence="8 9">DSM 43925</strain>
    </source>
</reference>
<keyword evidence="2" id="KW-0547">Nucleotide-binding</keyword>
<feature type="compositionally biased region" description="Polar residues" evidence="5">
    <location>
        <begin position="428"/>
        <end position="442"/>
    </location>
</feature>
<sequence>MSDATERAPSLVADRYRLDELIGSGPIGEVWRGYDTRADWVVAVKVLGGKAAGAATRERLRRHAQAVAKVIHPNVAMVLDVGEHDGAPFLVMEYLTGLSLGEELAAGGPMKIVDVCDLIGQASAGLDAAHRAGVVHGEIDPDSFRRAGSGVLKVVGFGLGDEEPSAIDGRYTAPERAAGGKAQAAGDVYALGCVCYELLAGRPPFEARERAAGTTPHGGAGAADGVSTEADGGAAAGDGTPVPPSAYRAEVPAELDRLVLAMIAEDPAARPSSGEAIRRSLAAIARPRVHPGATPVTGAAFRDGVVTGPARSAGGAGAAGAAHGGGPVAPGPGAVAGHGATEVYPLAGPGGLGSGGTGPDAGGPFGTGRDGAARAGDTAVYQAGDLEAERPSNRKLFVQLGVAVAAIVAVTVAMVMWAGGPENPVAVTTPSAAPTVSSQPSETPDLDTGPSPGTVITTLPDTDPPGSLRETPPAKATLGTEIPPGGWRTWLGRFDEAVSLQEGSGGINPQVAAKAREKILKANRKLDEGKPDATLDQIAEVYRDLQRAQQKGDMEPFGPLAEFMNEWRLPER</sequence>
<dbReference type="InterPro" id="IPR011009">
    <property type="entry name" value="Kinase-like_dom_sf"/>
</dbReference>
<dbReference type="InterPro" id="IPR000719">
    <property type="entry name" value="Prot_kinase_dom"/>
</dbReference>
<feature type="region of interest" description="Disordered" evidence="5">
    <location>
        <begin position="428"/>
        <end position="482"/>
    </location>
</feature>
<evidence type="ECO:0000259" key="7">
    <source>
        <dbReference type="PROSITE" id="PS50011"/>
    </source>
</evidence>
<feature type="compositionally biased region" description="Gly residues" evidence="5">
    <location>
        <begin position="348"/>
        <end position="369"/>
    </location>
</feature>
<dbReference type="OrthoDB" id="9762169at2"/>
<comment type="caution">
    <text evidence="8">The sequence shown here is derived from an EMBL/GenBank/DDBJ whole genome shotgun (WGS) entry which is preliminary data.</text>
</comment>
<feature type="domain" description="Protein kinase" evidence="7">
    <location>
        <begin position="16"/>
        <end position="293"/>
    </location>
</feature>
<evidence type="ECO:0000256" key="5">
    <source>
        <dbReference type="SAM" id="MobiDB-lite"/>
    </source>
</evidence>
<dbReference type="RefSeq" id="WP_127932001.1">
    <property type="nucleotide sequence ID" value="NZ_SAUN01000001.1"/>
</dbReference>
<feature type="compositionally biased region" description="Low complexity" evidence="5">
    <location>
        <begin position="230"/>
        <end position="239"/>
    </location>
</feature>
<dbReference type="Gene3D" id="3.30.200.20">
    <property type="entry name" value="Phosphorylase Kinase, domain 1"/>
    <property type="match status" value="1"/>
</dbReference>
<dbReference type="CDD" id="cd14014">
    <property type="entry name" value="STKc_PknB_like"/>
    <property type="match status" value="1"/>
</dbReference>
<keyword evidence="6" id="KW-0812">Transmembrane</keyword>
<name>A0A438M104_9ACTN</name>
<dbReference type="Proteomes" id="UP000284824">
    <property type="component" value="Unassembled WGS sequence"/>
</dbReference>
<evidence type="ECO:0000256" key="1">
    <source>
        <dbReference type="ARBA" id="ARBA00022679"/>
    </source>
</evidence>
<evidence type="ECO:0000256" key="2">
    <source>
        <dbReference type="ARBA" id="ARBA00022741"/>
    </source>
</evidence>
<keyword evidence="3 8" id="KW-0418">Kinase</keyword>
<feature type="region of interest" description="Disordered" evidence="5">
    <location>
        <begin position="347"/>
        <end position="373"/>
    </location>
</feature>
<dbReference type="PANTHER" id="PTHR43289:SF34">
    <property type="entry name" value="SERINE_THREONINE-PROTEIN KINASE YBDM-RELATED"/>
    <property type="match status" value="1"/>
</dbReference>
<gene>
    <name evidence="8" type="ORF">EDD27_1846</name>
</gene>
<evidence type="ECO:0000313" key="9">
    <source>
        <dbReference type="Proteomes" id="UP000284824"/>
    </source>
</evidence>
<dbReference type="SUPFAM" id="SSF56112">
    <property type="entry name" value="Protein kinase-like (PK-like)"/>
    <property type="match status" value="1"/>
</dbReference>
<feature type="region of interest" description="Disordered" evidence="5">
    <location>
        <begin position="209"/>
        <end position="246"/>
    </location>
</feature>
<evidence type="ECO:0000256" key="4">
    <source>
        <dbReference type="ARBA" id="ARBA00022840"/>
    </source>
</evidence>
<organism evidence="8 9">
    <name type="scientific">Nonomuraea polychroma</name>
    <dbReference type="NCBI Taxonomy" id="46176"/>
    <lineage>
        <taxon>Bacteria</taxon>
        <taxon>Bacillati</taxon>
        <taxon>Actinomycetota</taxon>
        <taxon>Actinomycetes</taxon>
        <taxon>Streptosporangiales</taxon>
        <taxon>Streptosporangiaceae</taxon>
        <taxon>Nonomuraea</taxon>
    </lineage>
</organism>
<keyword evidence="4" id="KW-0067">ATP-binding</keyword>
<dbReference type="EMBL" id="SAUN01000001">
    <property type="protein sequence ID" value="RVX39489.1"/>
    <property type="molecule type" value="Genomic_DNA"/>
</dbReference>